<keyword evidence="2" id="KW-0862">Zinc</keyword>
<evidence type="ECO:0000256" key="5">
    <source>
        <dbReference type="ARBA" id="ARBA00023163"/>
    </source>
</evidence>
<dbReference type="CDD" id="cd00067">
    <property type="entry name" value="GAL4"/>
    <property type="match status" value="1"/>
</dbReference>
<feature type="domain" description="Zn(2)-C6 fungal-type" evidence="8">
    <location>
        <begin position="89"/>
        <end position="118"/>
    </location>
</feature>
<evidence type="ECO:0000256" key="4">
    <source>
        <dbReference type="ARBA" id="ARBA00023125"/>
    </source>
</evidence>
<keyword evidence="7" id="KW-0732">Signal</keyword>
<dbReference type="PANTHER" id="PTHR36206:SF4">
    <property type="entry name" value="HYPOTHETICAL CONSERVED PROTEIN (EUROFUNG)-RELATED"/>
    <property type="match status" value="1"/>
</dbReference>
<dbReference type="Pfam" id="PF00172">
    <property type="entry name" value="Zn_clus"/>
    <property type="match status" value="1"/>
</dbReference>
<sequence>MQLLTLSKITVMLFATYAYSNCQMAGFNECKWWGSSPFCGSSKSTPGDTDSDGWLFVASTRTKNWDVLCREISDSCCRDYGDGCLTGIRHVKCGEEKPACSQCTRSGRKCDGYTEASQSQLRQALIQSTPWHPGLSPTSDQRIVLVPGTWEERQYVQFFCTQTAPALSGFFPSQFWNQFLPQLSHRNQAVRHAVAAVGALHQRQLAGWSEPAQATVEFTLQQYNKAIQQFLRQIEVPNEMGSDLMLIQCLLFVCLEMLQGNSRQAMNHVQGGLDILSRQTVAVDTINKDLFQFFCRQNNQLSYFGRPLMPALDIGSPDSSPLRSHKNLSFDHIDQARDYLTSMITRCLSFVRFAQHHVLANPPQPLYSEHFQQQGALLRECHAWFQAFETLRRKPAKASGTLDPRAPLSMACQYHTAITWLSTCTSLDEMVLDKFIPNFEAIVCAGEKLVELCVVDERSSVGEQFFLDAELIPVLYWTAQRCRHPVLRRRALALLSRYPAREGLWDKGLHVAVASRVMELEEVGLSHLPVAQRTPLARQRVHDASIVSERESRANPCLVLFRSKPHGLDGPWELRWENVGW</sequence>
<dbReference type="EMBL" id="KZ821705">
    <property type="protein sequence ID" value="PYH81019.1"/>
    <property type="molecule type" value="Genomic_DNA"/>
</dbReference>
<evidence type="ECO:0000313" key="10">
    <source>
        <dbReference type="Proteomes" id="UP000248340"/>
    </source>
</evidence>
<feature type="signal peptide" evidence="7">
    <location>
        <begin position="1"/>
        <end position="18"/>
    </location>
</feature>
<dbReference type="Pfam" id="PF11951">
    <property type="entry name" value="Fungal_trans_2"/>
    <property type="match status" value="1"/>
</dbReference>
<keyword evidence="4" id="KW-0238">DNA-binding</keyword>
<dbReference type="CDD" id="cd12148">
    <property type="entry name" value="fungal_TF_MHR"/>
    <property type="match status" value="1"/>
</dbReference>
<dbReference type="Proteomes" id="UP000248340">
    <property type="component" value="Unassembled WGS sequence"/>
</dbReference>
<keyword evidence="5" id="KW-0804">Transcription</keyword>
<protein>
    <recommendedName>
        <fullName evidence="8">Zn(2)-C6 fungal-type domain-containing protein</fullName>
    </recommendedName>
</protein>
<name>A0A319CAF2_9EURO</name>
<evidence type="ECO:0000259" key="8">
    <source>
        <dbReference type="Pfam" id="PF00172"/>
    </source>
</evidence>
<dbReference type="GeneID" id="37143573"/>
<accession>A0A319CAF2</accession>
<evidence type="ECO:0000256" key="2">
    <source>
        <dbReference type="ARBA" id="ARBA00022833"/>
    </source>
</evidence>
<gene>
    <name evidence="9" type="ORF">BO82DRAFT_432920</name>
</gene>
<evidence type="ECO:0000256" key="6">
    <source>
        <dbReference type="ARBA" id="ARBA00023242"/>
    </source>
</evidence>
<keyword evidence="1" id="KW-0479">Metal-binding</keyword>
<dbReference type="AlphaFoldDB" id="A0A319CAF2"/>
<keyword evidence="3" id="KW-0805">Transcription regulation</keyword>
<dbReference type="InterPro" id="IPR001138">
    <property type="entry name" value="Zn2Cys6_DnaBD"/>
</dbReference>
<dbReference type="InterPro" id="IPR021858">
    <property type="entry name" value="Fun_TF"/>
</dbReference>
<dbReference type="OrthoDB" id="2593732at2759"/>
<feature type="chain" id="PRO_5016319908" description="Zn(2)-C6 fungal-type domain-containing protein" evidence="7">
    <location>
        <begin position="19"/>
        <end position="581"/>
    </location>
</feature>
<evidence type="ECO:0000256" key="7">
    <source>
        <dbReference type="SAM" id="SignalP"/>
    </source>
</evidence>
<reference evidence="9 10" key="1">
    <citation type="submission" date="2016-12" db="EMBL/GenBank/DDBJ databases">
        <title>The genomes of Aspergillus section Nigri reveals drivers in fungal speciation.</title>
        <authorList>
            <consortium name="DOE Joint Genome Institute"/>
            <person name="Vesth T.C."/>
            <person name="Nybo J."/>
            <person name="Theobald S."/>
            <person name="Brandl J."/>
            <person name="Frisvad J.C."/>
            <person name="Nielsen K.F."/>
            <person name="Lyhne E.K."/>
            <person name="Kogle M.E."/>
            <person name="Kuo A."/>
            <person name="Riley R."/>
            <person name="Clum A."/>
            <person name="Nolan M."/>
            <person name="Lipzen A."/>
            <person name="Salamov A."/>
            <person name="Henrissat B."/>
            <person name="Wiebenga A."/>
            <person name="De Vries R.P."/>
            <person name="Grigoriev I.V."/>
            <person name="Mortensen U.H."/>
            <person name="Andersen M.R."/>
            <person name="Baker S.E."/>
        </authorList>
    </citation>
    <scope>NUCLEOTIDE SEQUENCE [LARGE SCALE GENOMIC DNA]</scope>
    <source>
        <strain evidence="9 10">CBS 121591</strain>
    </source>
</reference>
<dbReference type="GO" id="GO:0000981">
    <property type="term" value="F:DNA-binding transcription factor activity, RNA polymerase II-specific"/>
    <property type="evidence" value="ECO:0007669"/>
    <property type="project" value="InterPro"/>
</dbReference>
<dbReference type="PANTHER" id="PTHR36206">
    <property type="entry name" value="ASPERCRYPTIN BIOSYNTHESIS CLUSTER-SPECIFIC TRANSCRIPTION REGULATOR ATNN-RELATED"/>
    <property type="match status" value="1"/>
</dbReference>
<dbReference type="GO" id="GO:0003677">
    <property type="term" value="F:DNA binding"/>
    <property type="evidence" value="ECO:0007669"/>
    <property type="project" value="UniProtKB-KW"/>
</dbReference>
<evidence type="ECO:0000256" key="1">
    <source>
        <dbReference type="ARBA" id="ARBA00022723"/>
    </source>
</evidence>
<evidence type="ECO:0000313" key="9">
    <source>
        <dbReference type="EMBL" id="PYH81019.1"/>
    </source>
</evidence>
<dbReference type="VEuPathDB" id="FungiDB:BO82DRAFT_432920"/>
<dbReference type="RefSeq" id="XP_025491219.1">
    <property type="nucleotide sequence ID" value="XM_025640831.1"/>
</dbReference>
<keyword evidence="6" id="KW-0539">Nucleus</keyword>
<organism evidence="9 10">
    <name type="scientific">Aspergillus uvarum CBS 121591</name>
    <dbReference type="NCBI Taxonomy" id="1448315"/>
    <lineage>
        <taxon>Eukaryota</taxon>
        <taxon>Fungi</taxon>
        <taxon>Dikarya</taxon>
        <taxon>Ascomycota</taxon>
        <taxon>Pezizomycotina</taxon>
        <taxon>Eurotiomycetes</taxon>
        <taxon>Eurotiomycetidae</taxon>
        <taxon>Eurotiales</taxon>
        <taxon>Aspergillaceae</taxon>
        <taxon>Aspergillus</taxon>
        <taxon>Aspergillus subgen. Circumdati</taxon>
    </lineage>
</organism>
<evidence type="ECO:0000256" key="3">
    <source>
        <dbReference type="ARBA" id="ARBA00023015"/>
    </source>
</evidence>
<keyword evidence="10" id="KW-1185">Reference proteome</keyword>
<dbReference type="GO" id="GO:0008270">
    <property type="term" value="F:zinc ion binding"/>
    <property type="evidence" value="ECO:0007669"/>
    <property type="project" value="InterPro"/>
</dbReference>
<dbReference type="InterPro" id="IPR052360">
    <property type="entry name" value="Transcr_Regulatory_Proteins"/>
</dbReference>
<proteinExistence type="predicted"/>